<evidence type="ECO:0000313" key="8">
    <source>
        <dbReference type="EMBL" id="KAL0924968.1"/>
    </source>
</evidence>
<feature type="domain" description="C2H2-type" evidence="5">
    <location>
        <begin position="1125"/>
        <end position="1149"/>
    </location>
</feature>
<feature type="region of interest" description="Disordered" evidence="4">
    <location>
        <begin position="756"/>
        <end position="777"/>
    </location>
</feature>
<evidence type="ECO:0000259" key="6">
    <source>
        <dbReference type="PROSITE" id="PS50280"/>
    </source>
</evidence>
<evidence type="ECO:0000256" key="2">
    <source>
        <dbReference type="ARBA" id="ARBA00022454"/>
    </source>
</evidence>
<proteinExistence type="predicted"/>
<dbReference type="SMART" id="SM00317">
    <property type="entry name" value="SET"/>
    <property type="match status" value="1"/>
</dbReference>
<dbReference type="InterPro" id="IPR040689">
    <property type="entry name" value="SUVR5_Znf-C2H2_3rpt"/>
</dbReference>
<dbReference type="InterPro" id="IPR007728">
    <property type="entry name" value="Pre-SET_dom"/>
</dbReference>
<evidence type="ECO:0000256" key="1">
    <source>
        <dbReference type="ARBA" id="ARBA00004286"/>
    </source>
</evidence>
<accession>A0ABD0VK60</accession>
<dbReference type="GO" id="GO:0005694">
    <property type="term" value="C:chromosome"/>
    <property type="evidence" value="ECO:0007669"/>
    <property type="project" value="UniProtKB-SubCell"/>
</dbReference>
<dbReference type="InterPro" id="IPR046341">
    <property type="entry name" value="SET_dom_sf"/>
</dbReference>
<dbReference type="PROSITE" id="PS50157">
    <property type="entry name" value="ZINC_FINGER_C2H2_2"/>
    <property type="match status" value="2"/>
</dbReference>
<dbReference type="InterPro" id="IPR013087">
    <property type="entry name" value="Znf_C2H2_type"/>
</dbReference>
<comment type="caution">
    <text evidence="8">The sequence shown here is derived from an EMBL/GenBank/DDBJ whole genome shotgun (WGS) entry which is preliminary data.</text>
</comment>
<dbReference type="SMART" id="SM00468">
    <property type="entry name" value="PreSET"/>
    <property type="match status" value="1"/>
</dbReference>
<dbReference type="Pfam" id="PF00856">
    <property type="entry name" value="SET"/>
    <property type="match status" value="1"/>
</dbReference>
<dbReference type="PROSITE" id="PS00028">
    <property type="entry name" value="ZINC_FINGER_C2H2_1"/>
    <property type="match status" value="4"/>
</dbReference>
<dbReference type="Gene3D" id="3.30.160.60">
    <property type="entry name" value="Classic Zinc Finger"/>
    <property type="match status" value="1"/>
</dbReference>
<comment type="subcellular location">
    <subcellularLocation>
        <location evidence="1">Chromosome</location>
    </subcellularLocation>
</comment>
<keyword evidence="2" id="KW-0158">Chromosome</keyword>
<dbReference type="PANTHER" id="PTHR47325">
    <property type="entry name" value="HISTONE-LYSINE N-METHYLTRANSFERASE SUVR5"/>
    <property type="match status" value="1"/>
</dbReference>
<protein>
    <recommendedName>
        <fullName evidence="10">Histone-lysine N-methyltransferase SUVR5</fullName>
    </recommendedName>
</protein>
<evidence type="ECO:0000313" key="9">
    <source>
        <dbReference type="Proteomes" id="UP001552299"/>
    </source>
</evidence>
<dbReference type="Proteomes" id="UP001552299">
    <property type="component" value="Unassembled WGS sequence"/>
</dbReference>
<keyword evidence="3" id="KW-0862">Zinc</keyword>
<dbReference type="PROSITE" id="PS50280">
    <property type="entry name" value="SET"/>
    <property type="match status" value="1"/>
</dbReference>
<evidence type="ECO:0008006" key="10">
    <source>
        <dbReference type="Google" id="ProtNLM"/>
    </source>
</evidence>
<dbReference type="SMART" id="SM00355">
    <property type="entry name" value="ZnF_C2H2"/>
    <property type="match status" value="4"/>
</dbReference>
<sequence>MPVLSLSEVQSAGEPTIGTKAAESILGEPSLLPEGFSRQQKMEKSSHAILDVDVTPMEICCAQQMPISEFDQFNERHFGNGRSRGLASVPCPTLCEKALGIHVIGELLPKIVPPPSLQGNGELRSEQEGNASILKADLPKLESGNFLSNGFSNTENSFPKEKLCIDGIIHLKNKELRFLFDSKNGKRGRCGGEGKLQSENSLFDSGKDEIILEDGKGNEIIKSKGIMTAFSNDSCILSDTSNSHSEDNGFPAQLACGEDFEKGSLTAEDRNGNILKMEENVQKSGPKNLGKVYLDEHQTLPLWIKWRGKWQTGFRCPTVDCPLSTLRAKPTHERKKYVSIFFPRTRTYSWVDMLLVCPIEEFPEPLAYGTHCRWRKLVKDLSTPRQYIMQKLAVAMLNISDQLHTEAVVEDARRTIVWKEFAMEASHCRAYPSLGKMLLKLQKMILPRYISKDWLDNSFDCWMQRCRNASSAESIEILTEEIVESILWSKVDELWNAPVQPELGPEWKTWKQEAMKWFFASHVRASAQNVELNTSDISVEEPQTCRKRVKLEIRRPETSASKIEVLDCKSQSHIKSLDNNCRQDISEDLSELPLSCEPHKMVALPRVAAATGSGNMLDRGNEAASEGKSVGHQSTVGTSTDGAWCKELSLHSPYHLDSSNRYRQCLAFIEAKGRQCGRWANDGDVYCCVHLTYHSVRKHPKIDQIPPSETPMCQGTTTHGNKCKHRARYNSTFCKKHWFQGNQSSMTAGALLLSSDDTSQRKQQEGQVPGNLSSLNSTSGHEFSLMREAVSSAEENLIPIIIEETLDERNCLMKQSELCNALPTGKGICSEIQNCIGHYSHSNGGQCQEFPRKHTLYCEKHLPRFLKRARNGKSRLISKDIFINLLKSCSSRKQKLCLHQACELLYGFLKSGLSCQKFISRGDNVAWILAEASKDVNVGEYLLKLVTCEREKIMGLWGLKYDLEKHAFSKEINSLSTMNQDSHMTLTCRMCSAEFSDDHMLVRHWTEVHKKEARRMFKGYACATCMNLFNNRKVLETHVIEKHGVQFLEHSIVVRCVCCSSQFVSPEKLWQHVFSFHLTELRLPDFNPSNCSLSEDKATQTMLGTTIKLCRNKSVLEKEEDSRKYICRFCGLKFDRLPDLGRHHQIAHTISYSASHFSSKRRNFFLKRTKSNHSRFWKKFGSTFRFKNQSNRVMLENFQSSSSVSQMKPTLYKQPSEVVDFGGLSESNCCNVAETLFSKIQRAKQRPSNLEILSFARSACCRTSLDAALVEFGVLPENIYLKAAKLCSELNIHVAWHQEGFICPRGCKPVTKPYFLAPLKSLPSLVVEPPQLESGNDVKWEKDESHYVLSAEHFDWKQRRDSIVLCKDVSFGKEAIPVACVVDEDLKHLLTTDVSEDSCTQKPWLSMPWLGYTYATERLIDPCLGLDSKSSQLGCACQQLKCYPENCDHVYLFNNDYDNAVDIHGNLMQGRFPYDEQGRILLEEGYLVYECNSMCSCDMTCTNRVLQKGIQVKLEIFRTEKKGWAVRAGEVISRGTFVCEYIGVLNTSMPHKSIECSYLYDIDAHINSASGLSEGAVPCVIDATKYGNVSRFINHSCSPNLVNYLVLVESMDCQLAHVGLFANRDIALGEELAYDYRYKLLPGEGLRCHCEARCCRGRIFKILSSSLSRKIAWAADVGSFDITLANEIWMLNWQPDSNCFVGNCCIVSFDFLIHLLTKKKILQNKFQESFLTFIRF</sequence>
<evidence type="ECO:0000259" key="5">
    <source>
        <dbReference type="PROSITE" id="PS50157"/>
    </source>
</evidence>
<feature type="domain" description="Pre-SET" evidence="7">
    <location>
        <begin position="1433"/>
        <end position="1509"/>
    </location>
</feature>
<keyword evidence="9" id="KW-1185">Reference proteome</keyword>
<dbReference type="InterPro" id="IPR001214">
    <property type="entry name" value="SET_dom"/>
</dbReference>
<dbReference type="Pfam" id="PF05033">
    <property type="entry name" value="Pre-SET"/>
    <property type="match status" value="1"/>
</dbReference>
<dbReference type="SUPFAM" id="SSF82199">
    <property type="entry name" value="SET domain"/>
    <property type="match status" value="1"/>
</dbReference>
<dbReference type="PANTHER" id="PTHR47325:SF1">
    <property type="entry name" value="HISTONE-LYSINE N-METHYLTRANSFERASE SUVR5"/>
    <property type="match status" value="1"/>
</dbReference>
<dbReference type="Pfam" id="PF18868">
    <property type="entry name" value="zf-C2H2_3rep"/>
    <property type="match status" value="1"/>
</dbReference>
<evidence type="ECO:0000256" key="3">
    <source>
        <dbReference type="PROSITE-ProRule" id="PRU00042"/>
    </source>
</evidence>
<keyword evidence="3" id="KW-0479">Metal-binding</keyword>
<dbReference type="GO" id="GO:0008270">
    <property type="term" value="F:zinc ion binding"/>
    <property type="evidence" value="ECO:0007669"/>
    <property type="project" value="UniProtKB-KW"/>
</dbReference>
<dbReference type="EMBL" id="JANQDX010000005">
    <property type="protein sequence ID" value="KAL0924968.1"/>
    <property type="molecule type" value="Genomic_DNA"/>
</dbReference>
<evidence type="ECO:0000259" key="7">
    <source>
        <dbReference type="PROSITE" id="PS50867"/>
    </source>
</evidence>
<feature type="domain" description="C2H2-type" evidence="5">
    <location>
        <begin position="986"/>
        <end position="1014"/>
    </location>
</feature>
<name>A0ABD0VK60_DENTH</name>
<feature type="domain" description="SET" evidence="6">
    <location>
        <begin position="1512"/>
        <end position="1637"/>
    </location>
</feature>
<dbReference type="PROSITE" id="PS50867">
    <property type="entry name" value="PRE_SET"/>
    <property type="match status" value="1"/>
</dbReference>
<evidence type="ECO:0000256" key="4">
    <source>
        <dbReference type="SAM" id="MobiDB-lite"/>
    </source>
</evidence>
<reference evidence="8 9" key="1">
    <citation type="journal article" date="2024" name="Plant Biotechnol. J.">
        <title>Dendrobium thyrsiflorum genome and its molecular insights into genes involved in important horticultural traits.</title>
        <authorList>
            <person name="Chen B."/>
            <person name="Wang J.Y."/>
            <person name="Zheng P.J."/>
            <person name="Li K.L."/>
            <person name="Liang Y.M."/>
            <person name="Chen X.F."/>
            <person name="Zhang C."/>
            <person name="Zhao X."/>
            <person name="He X."/>
            <person name="Zhang G.Q."/>
            <person name="Liu Z.J."/>
            <person name="Xu Q."/>
        </authorList>
    </citation>
    <scope>NUCLEOTIDE SEQUENCE [LARGE SCALE GENOMIC DNA]</scope>
    <source>
        <strain evidence="8">GZMU011</strain>
    </source>
</reference>
<keyword evidence="3" id="KW-0863">Zinc-finger</keyword>
<organism evidence="8 9">
    <name type="scientific">Dendrobium thyrsiflorum</name>
    <name type="common">Pinecone-like raceme dendrobium</name>
    <name type="synonym">Orchid</name>
    <dbReference type="NCBI Taxonomy" id="117978"/>
    <lineage>
        <taxon>Eukaryota</taxon>
        <taxon>Viridiplantae</taxon>
        <taxon>Streptophyta</taxon>
        <taxon>Embryophyta</taxon>
        <taxon>Tracheophyta</taxon>
        <taxon>Spermatophyta</taxon>
        <taxon>Magnoliopsida</taxon>
        <taxon>Liliopsida</taxon>
        <taxon>Asparagales</taxon>
        <taxon>Orchidaceae</taxon>
        <taxon>Epidendroideae</taxon>
        <taxon>Malaxideae</taxon>
        <taxon>Dendrobiinae</taxon>
        <taxon>Dendrobium</taxon>
    </lineage>
</organism>
<dbReference type="Gene3D" id="2.170.270.10">
    <property type="entry name" value="SET domain"/>
    <property type="match status" value="1"/>
</dbReference>
<gene>
    <name evidence="8" type="ORF">M5K25_005829</name>
</gene>